<name>A0ABY5S3U8_9BACL</name>
<protein>
    <submittedName>
        <fullName evidence="1">Uncharacterized protein</fullName>
    </submittedName>
</protein>
<evidence type="ECO:0000313" key="1">
    <source>
        <dbReference type="EMBL" id="UVI28148.1"/>
    </source>
</evidence>
<gene>
    <name evidence="1" type="ORF">L1F29_22180</name>
</gene>
<dbReference type="Proteomes" id="UP001057877">
    <property type="component" value="Chromosome"/>
</dbReference>
<keyword evidence="2" id="KW-1185">Reference proteome</keyword>
<dbReference type="EMBL" id="CP091430">
    <property type="protein sequence ID" value="UVI28148.1"/>
    <property type="molecule type" value="Genomic_DNA"/>
</dbReference>
<dbReference type="RefSeq" id="WP_258384235.1">
    <property type="nucleotide sequence ID" value="NZ_CP091430.1"/>
</dbReference>
<evidence type="ECO:0000313" key="2">
    <source>
        <dbReference type="Proteomes" id="UP001057877"/>
    </source>
</evidence>
<accession>A0ABY5S3U8</accession>
<organism evidence="1 2">
    <name type="scientific">Paenibacillus spongiae</name>
    <dbReference type="NCBI Taxonomy" id="2909671"/>
    <lineage>
        <taxon>Bacteria</taxon>
        <taxon>Bacillati</taxon>
        <taxon>Bacillota</taxon>
        <taxon>Bacilli</taxon>
        <taxon>Bacillales</taxon>
        <taxon>Paenibacillaceae</taxon>
        <taxon>Paenibacillus</taxon>
    </lineage>
</organism>
<proteinExistence type="predicted"/>
<sequence>MTDQTINRESGDKTKGFRLQRLRAVQLILKKMKESDKVAIYAATEYLDDVYTKTVEVDGKISEYSEGDKDYASKKSFSFNTDEVRNSLVIFLDSWFSNKLSTHLHFGFYTNIQHGKEYNTKALQEMGVELPEKPILKLLMERDYSDHNLLSAIKTILLAEYRSQYEEKDESGYLESIERWNDTYWIDFLNRIDWQFGQEDDAELEETVLSEIRESKFYNSKLDGREGYVLGALLQEFERKENIKDFLARLVSDSDVKVKFLEVATHNYKSNDPIYEEWEKLPPPTDKRNIDAKIVAVCQNYNKRKLGIFARKIGAVKVELSRIDSKDRGSYQFRIFEACESLMFDLLEAHKGKEITPEVIDNWLVQLEECAEAHLADKSKDFTYVFSNRDTLKNAILELFDSCFLAFDEGGENV</sequence>
<reference evidence="1" key="1">
    <citation type="submission" date="2022-01" db="EMBL/GenBank/DDBJ databases">
        <title>Paenibacillus spongiae sp. nov., isolated from marine sponge.</title>
        <authorList>
            <person name="Li Z."/>
            <person name="Zhang M."/>
        </authorList>
    </citation>
    <scope>NUCLEOTIDE SEQUENCE</scope>
    <source>
        <strain evidence="1">PHS-Z3</strain>
    </source>
</reference>